<accession>A0A0K9XM75</accession>
<comment type="caution">
    <text evidence="2">The sequence shown here is derived from an EMBL/GenBank/DDBJ whole genome shotgun (WGS) entry which is preliminary data.</text>
</comment>
<dbReference type="PANTHER" id="PTHR36124:SF1">
    <property type="entry name" value="ER-BOUND OXYGENASE MPAB_MPAB'_RUBBER OXYGENASE CATALYTIC DOMAIN-CONTAINING PROTEIN"/>
    <property type="match status" value="1"/>
</dbReference>
<dbReference type="AlphaFoldDB" id="A0A0K9XM75"/>
<evidence type="ECO:0000259" key="1">
    <source>
        <dbReference type="Pfam" id="PF09995"/>
    </source>
</evidence>
<dbReference type="InterPro" id="IPR018713">
    <property type="entry name" value="MPAB/Lcp_cat_dom"/>
</dbReference>
<feature type="domain" description="ER-bound oxygenase mpaB/mpaB'/Rubber oxygenase catalytic" evidence="1">
    <location>
        <begin position="52"/>
        <end position="214"/>
    </location>
</feature>
<dbReference type="PANTHER" id="PTHR36124">
    <property type="match status" value="1"/>
</dbReference>
<evidence type="ECO:0000313" key="3">
    <source>
        <dbReference type="Proteomes" id="UP000037288"/>
    </source>
</evidence>
<protein>
    <recommendedName>
        <fullName evidence="1">ER-bound oxygenase mpaB/mpaB'/Rubber oxygenase catalytic domain-containing protein</fullName>
    </recommendedName>
</protein>
<dbReference type="STRING" id="1678637.AC230_02295"/>
<sequence length="252" mass="28397">MSQAESVYRRLAFHDFSEDLAFGLNIGFYRTFAVPEIAQLLASTRKMTGQTELRAKTTGQMMYRLFRDGLDSELGTQTVAALNRIHARWQITNDEFLYVLACFDVAPMRWCDTYAWRPTTTGEKDASHVFYLALAERMGIHKVPPTWGGFATWMDRYEQSRFNRTAEAAELWAATRSILTNRFPTVLGPLVRAAADALLDEPLRCAFGARRPPALVHALASGGMRLRARRIGRSHADPGYRPVLPPAVRDLG</sequence>
<keyword evidence="3" id="KW-1185">Reference proteome</keyword>
<dbReference type="InterPro" id="IPR046366">
    <property type="entry name" value="MPAB"/>
</dbReference>
<organism evidence="2 3">
    <name type="scientific">Streptomyces caatingaensis</name>
    <dbReference type="NCBI Taxonomy" id="1678637"/>
    <lineage>
        <taxon>Bacteria</taxon>
        <taxon>Bacillati</taxon>
        <taxon>Actinomycetota</taxon>
        <taxon>Actinomycetes</taxon>
        <taxon>Kitasatosporales</taxon>
        <taxon>Streptomycetaceae</taxon>
        <taxon>Streptomyces</taxon>
    </lineage>
</organism>
<gene>
    <name evidence="2" type="ORF">AC230_02295</name>
</gene>
<name>A0A0K9XM75_9ACTN</name>
<dbReference type="GO" id="GO:0016491">
    <property type="term" value="F:oxidoreductase activity"/>
    <property type="evidence" value="ECO:0007669"/>
    <property type="project" value="InterPro"/>
</dbReference>
<dbReference type="Pfam" id="PF09995">
    <property type="entry name" value="MPAB_Lcp_cat"/>
    <property type="match status" value="1"/>
</dbReference>
<dbReference type="EMBL" id="LFXA01000002">
    <property type="protein sequence ID" value="KNB54191.1"/>
    <property type="molecule type" value="Genomic_DNA"/>
</dbReference>
<proteinExistence type="predicted"/>
<dbReference type="PATRIC" id="fig|1678637.3.peg.493"/>
<dbReference type="Proteomes" id="UP000037288">
    <property type="component" value="Unassembled WGS sequence"/>
</dbReference>
<reference evidence="3" key="1">
    <citation type="submission" date="2015-07" db="EMBL/GenBank/DDBJ databases">
        <title>Draft genome sequence of Streptomyces sp. CMAA 1322, a bacterium isolated from Caatinga biome, from dry forest semiarid of Brazil.</title>
        <authorList>
            <person name="Santos S.N."/>
            <person name="Gacesa R."/>
            <person name="Taketani R.G."/>
            <person name="Long P.F."/>
            <person name="Melo I.S."/>
        </authorList>
    </citation>
    <scope>NUCLEOTIDE SEQUENCE [LARGE SCALE GENOMIC DNA]</scope>
    <source>
        <strain evidence="3">CMAA 1322</strain>
    </source>
</reference>
<evidence type="ECO:0000313" key="2">
    <source>
        <dbReference type="EMBL" id="KNB54191.1"/>
    </source>
</evidence>